<evidence type="ECO:0000313" key="2">
    <source>
        <dbReference type="Proteomes" id="UP000054248"/>
    </source>
</evidence>
<dbReference type="Proteomes" id="UP000054248">
    <property type="component" value="Unassembled WGS sequence"/>
</dbReference>
<organism evidence="1 2">
    <name type="scientific">Tulasnella calospora MUT 4182</name>
    <dbReference type="NCBI Taxonomy" id="1051891"/>
    <lineage>
        <taxon>Eukaryota</taxon>
        <taxon>Fungi</taxon>
        <taxon>Dikarya</taxon>
        <taxon>Basidiomycota</taxon>
        <taxon>Agaricomycotina</taxon>
        <taxon>Agaricomycetes</taxon>
        <taxon>Cantharellales</taxon>
        <taxon>Tulasnellaceae</taxon>
        <taxon>Tulasnella</taxon>
    </lineage>
</organism>
<dbReference type="AlphaFoldDB" id="A0A0C3KMA7"/>
<protein>
    <submittedName>
        <fullName evidence="1">Uncharacterized protein</fullName>
    </submittedName>
</protein>
<proteinExistence type="predicted"/>
<reference evidence="1 2" key="1">
    <citation type="submission" date="2014-04" db="EMBL/GenBank/DDBJ databases">
        <authorList>
            <consortium name="DOE Joint Genome Institute"/>
            <person name="Kuo A."/>
            <person name="Girlanda M."/>
            <person name="Perotto S."/>
            <person name="Kohler A."/>
            <person name="Nagy L.G."/>
            <person name="Floudas D."/>
            <person name="Copeland A."/>
            <person name="Barry K.W."/>
            <person name="Cichocki N."/>
            <person name="Veneault-Fourrey C."/>
            <person name="LaButti K."/>
            <person name="Lindquist E.A."/>
            <person name="Lipzen A."/>
            <person name="Lundell T."/>
            <person name="Morin E."/>
            <person name="Murat C."/>
            <person name="Sun H."/>
            <person name="Tunlid A."/>
            <person name="Henrissat B."/>
            <person name="Grigoriev I.V."/>
            <person name="Hibbett D.S."/>
            <person name="Martin F."/>
            <person name="Nordberg H.P."/>
            <person name="Cantor M.N."/>
            <person name="Hua S.X."/>
        </authorList>
    </citation>
    <scope>NUCLEOTIDE SEQUENCE [LARGE SCALE GENOMIC DNA]</scope>
    <source>
        <strain evidence="1 2">MUT 4182</strain>
    </source>
</reference>
<name>A0A0C3KMA7_9AGAM</name>
<gene>
    <name evidence="1" type="ORF">M407DRAFT_117473</name>
</gene>
<keyword evidence="2" id="KW-1185">Reference proteome</keyword>
<dbReference type="EMBL" id="KN823108">
    <property type="protein sequence ID" value="KIO22493.1"/>
    <property type="molecule type" value="Genomic_DNA"/>
</dbReference>
<dbReference type="HOGENOM" id="CLU_1778821_0_0_1"/>
<sequence>MQLQKGPLRVRHLLWKSILGSNPNFGDVKFQEVYFPLGAWSPDMTNQELQLGKLMNENLQNVIQAIGSGLRQSQSWSQDELNSLLEGALRELKELPPCVQGYSRWVFATAVRSDALWKSREQPWTGPAELDPYDYLIRPANETSSA</sequence>
<reference evidence="2" key="2">
    <citation type="submission" date="2015-01" db="EMBL/GenBank/DDBJ databases">
        <title>Evolutionary Origins and Diversification of the Mycorrhizal Mutualists.</title>
        <authorList>
            <consortium name="DOE Joint Genome Institute"/>
            <consortium name="Mycorrhizal Genomics Consortium"/>
            <person name="Kohler A."/>
            <person name="Kuo A."/>
            <person name="Nagy L.G."/>
            <person name="Floudas D."/>
            <person name="Copeland A."/>
            <person name="Barry K.W."/>
            <person name="Cichocki N."/>
            <person name="Veneault-Fourrey C."/>
            <person name="LaButti K."/>
            <person name="Lindquist E.A."/>
            <person name="Lipzen A."/>
            <person name="Lundell T."/>
            <person name="Morin E."/>
            <person name="Murat C."/>
            <person name="Riley R."/>
            <person name="Ohm R."/>
            <person name="Sun H."/>
            <person name="Tunlid A."/>
            <person name="Henrissat B."/>
            <person name="Grigoriev I.V."/>
            <person name="Hibbett D.S."/>
            <person name="Martin F."/>
        </authorList>
    </citation>
    <scope>NUCLEOTIDE SEQUENCE [LARGE SCALE GENOMIC DNA]</scope>
    <source>
        <strain evidence="2">MUT 4182</strain>
    </source>
</reference>
<evidence type="ECO:0000313" key="1">
    <source>
        <dbReference type="EMBL" id="KIO22493.1"/>
    </source>
</evidence>
<accession>A0A0C3KMA7</accession>